<evidence type="ECO:0000313" key="1">
    <source>
        <dbReference type="EMBL" id="KAF4131345.1"/>
    </source>
</evidence>
<dbReference type="Proteomes" id="UP000704712">
    <property type="component" value="Unassembled WGS sequence"/>
</dbReference>
<organism evidence="1 2">
    <name type="scientific">Phytophthora infestans</name>
    <name type="common">Potato late blight agent</name>
    <name type="synonym">Botrytis infestans</name>
    <dbReference type="NCBI Taxonomy" id="4787"/>
    <lineage>
        <taxon>Eukaryota</taxon>
        <taxon>Sar</taxon>
        <taxon>Stramenopiles</taxon>
        <taxon>Oomycota</taxon>
        <taxon>Peronosporomycetes</taxon>
        <taxon>Peronosporales</taxon>
        <taxon>Peronosporaceae</taxon>
        <taxon>Phytophthora</taxon>
    </lineage>
</organism>
<keyword evidence="1" id="KW-0378">Hydrolase</keyword>
<keyword evidence="1" id="KW-0255">Endonuclease</keyword>
<proteinExistence type="predicted"/>
<dbReference type="AlphaFoldDB" id="A0A8S9TR45"/>
<reference evidence="1" key="1">
    <citation type="submission" date="2020-03" db="EMBL/GenBank/DDBJ databases">
        <title>Hybrid Assembly of Korean Phytophthora infestans isolates.</title>
        <authorList>
            <person name="Prokchorchik M."/>
            <person name="Lee Y."/>
            <person name="Seo J."/>
            <person name="Cho J.-H."/>
            <person name="Park Y.-E."/>
            <person name="Jang D.-C."/>
            <person name="Im J.-S."/>
            <person name="Choi J.-G."/>
            <person name="Park H.-J."/>
            <person name="Lee G.-B."/>
            <person name="Lee Y.-G."/>
            <person name="Hong S.-Y."/>
            <person name="Cho K."/>
            <person name="Sohn K.H."/>
        </authorList>
    </citation>
    <scope>NUCLEOTIDE SEQUENCE</scope>
    <source>
        <strain evidence="1">KR_2_A2</strain>
    </source>
</reference>
<sequence length="157" mass="17968">MRGTKRSARLGVVRAEVYLDESYCNVNHVTGKTWLAGKTWLTADKIRCAGMGFSPKATIPTLIGLVELYRPPKRYQVTEIATKYDHFVFFTPPYHPTLQPIELIWGIVKGPLQGRLQNAVVKKVLQGLKECDDEWLKVYRHVQKNEDAYVKPDSFNC</sequence>
<dbReference type="GO" id="GO:0004519">
    <property type="term" value="F:endonuclease activity"/>
    <property type="evidence" value="ECO:0007669"/>
    <property type="project" value="UniProtKB-KW"/>
</dbReference>
<dbReference type="InterPro" id="IPR036397">
    <property type="entry name" value="RNaseH_sf"/>
</dbReference>
<name>A0A8S9TR45_PHYIN</name>
<keyword evidence="1" id="KW-0540">Nuclease</keyword>
<dbReference type="EMBL" id="JAACNO010002740">
    <property type="protein sequence ID" value="KAF4131345.1"/>
    <property type="molecule type" value="Genomic_DNA"/>
</dbReference>
<gene>
    <name evidence="1" type="ORF">GN958_ATG19455</name>
</gene>
<dbReference type="GO" id="GO:0003676">
    <property type="term" value="F:nucleic acid binding"/>
    <property type="evidence" value="ECO:0007669"/>
    <property type="project" value="InterPro"/>
</dbReference>
<evidence type="ECO:0000313" key="2">
    <source>
        <dbReference type="Proteomes" id="UP000704712"/>
    </source>
</evidence>
<accession>A0A8S9TR45</accession>
<comment type="caution">
    <text evidence="1">The sequence shown here is derived from an EMBL/GenBank/DDBJ whole genome shotgun (WGS) entry which is preliminary data.</text>
</comment>
<dbReference type="Gene3D" id="3.30.420.10">
    <property type="entry name" value="Ribonuclease H-like superfamily/Ribonuclease H"/>
    <property type="match status" value="1"/>
</dbReference>
<protein>
    <submittedName>
        <fullName evidence="1">Putative DDE superfamily endonuclease domain-containing protein</fullName>
    </submittedName>
</protein>